<feature type="non-terminal residue" evidence="1">
    <location>
        <position position="1"/>
    </location>
</feature>
<protein>
    <submittedName>
        <fullName evidence="1">Tetratricopeptide repeat protein</fullName>
    </submittedName>
</protein>
<dbReference type="EMBL" id="JACWMT010000002">
    <property type="protein sequence ID" value="MBD1271099.1"/>
    <property type="molecule type" value="Genomic_DNA"/>
</dbReference>
<proteinExistence type="predicted"/>
<name>A0A8I0G1A9_9ACTN</name>
<evidence type="ECO:0000313" key="3">
    <source>
        <dbReference type="Proteomes" id="UP000659061"/>
    </source>
</evidence>
<dbReference type="Proteomes" id="UP000659061">
    <property type="component" value="Unassembled WGS sequence"/>
</dbReference>
<organism evidence="1 3">
    <name type="scientific">Aeromicrobium tamlense</name>
    <dbReference type="NCBI Taxonomy" id="375541"/>
    <lineage>
        <taxon>Bacteria</taxon>
        <taxon>Bacillati</taxon>
        <taxon>Actinomycetota</taxon>
        <taxon>Actinomycetes</taxon>
        <taxon>Propionibacteriales</taxon>
        <taxon>Nocardioidaceae</taxon>
        <taxon>Aeromicrobium</taxon>
    </lineage>
</organism>
<gene>
    <name evidence="1" type="ORF">IDH50_12715</name>
    <name evidence="2" type="ORF">IDH50_16100</name>
</gene>
<comment type="caution">
    <text evidence="1">The sequence shown here is derived from an EMBL/GenBank/DDBJ whole genome shotgun (WGS) entry which is preliminary data.</text>
</comment>
<dbReference type="EMBL" id="JACWMT010000003">
    <property type="protein sequence ID" value="MBD1271768.1"/>
    <property type="molecule type" value="Genomic_DNA"/>
</dbReference>
<sequence>ARRDLGHLDAALHILETEPLHTTNRSDWVTRLRYAYADTLLATGNTQDAITWFHRTAGTDTHHTTDVHDRLKQLEN</sequence>
<evidence type="ECO:0000313" key="1">
    <source>
        <dbReference type="EMBL" id="MBD1271099.1"/>
    </source>
</evidence>
<reference evidence="1" key="1">
    <citation type="submission" date="2020-09" db="EMBL/GenBank/DDBJ databases">
        <title>Novel species in genus Aeromicrobium.</title>
        <authorList>
            <person name="Zhang G."/>
        </authorList>
    </citation>
    <scope>NUCLEOTIDE SEQUENCE</scope>
    <source>
        <strain evidence="1">SSW1-57</strain>
    </source>
</reference>
<evidence type="ECO:0000313" key="2">
    <source>
        <dbReference type="EMBL" id="MBD1271768.1"/>
    </source>
</evidence>
<dbReference type="AlphaFoldDB" id="A0A8I0G1A9"/>
<accession>A0A8I0G1A9</accession>